<proteinExistence type="predicted"/>
<name>A0A426V1A6_9ACTN</name>
<keyword evidence="4" id="KW-1185">Reference proteome</keyword>
<dbReference type="InterPro" id="IPR011044">
    <property type="entry name" value="Quino_amine_DH_bsu"/>
</dbReference>
<evidence type="ECO:0000313" key="3">
    <source>
        <dbReference type="EMBL" id="RRS00661.1"/>
    </source>
</evidence>
<comment type="caution">
    <text evidence="3">The sequence shown here is derived from an EMBL/GenBank/DDBJ whole genome shotgun (WGS) entry which is preliminary data.</text>
</comment>
<gene>
    <name evidence="3" type="ORF">EIW28_08925</name>
</gene>
<evidence type="ECO:0000313" key="4">
    <source>
        <dbReference type="Proteomes" id="UP000277256"/>
    </source>
</evidence>
<evidence type="ECO:0000256" key="2">
    <source>
        <dbReference type="SAM" id="Phobius"/>
    </source>
</evidence>
<protein>
    <submittedName>
        <fullName evidence="3">Uncharacterized protein</fullName>
    </submittedName>
</protein>
<dbReference type="SUPFAM" id="SSF50969">
    <property type="entry name" value="YVTN repeat-like/Quinoprotein amine dehydrogenase"/>
    <property type="match status" value="1"/>
</dbReference>
<feature type="transmembrane region" description="Helical" evidence="2">
    <location>
        <begin position="39"/>
        <end position="61"/>
    </location>
</feature>
<dbReference type="Proteomes" id="UP000277256">
    <property type="component" value="Unassembled WGS sequence"/>
</dbReference>
<evidence type="ECO:0000256" key="1">
    <source>
        <dbReference type="SAM" id="MobiDB-lite"/>
    </source>
</evidence>
<dbReference type="InterPro" id="IPR011042">
    <property type="entry name" value="6-blade_b-propeller_TolB-like"/>
</dbReference>
<dbReference type="OrthoDB" id="5172861at2"/>
<dbReference type="EMBL" id="RSEB01000002">
    <property type="protein sequence ID" value="RRS00661.1"/>
    <property type="molecule type" value="Genomic_DNA"/>
</dbReference>
<organism evidence="3 4">
    <name type="scientific">Glycomyces terrestris</name>
    <dbReference type="NCBI Taxonomy" id="2493553"/>
    <lineage>
        <taxon>Bacteria</taxon>
        <taxon>Bacillati</taxon>
        <taxon>Actinomycetota</taxon>
        <taxon>Actinomycetes</taxon>
        <taxon>Glycomycetales</taxon>
        <taxon>Glycomycetaceae</taxon>
        <taxon>Glycomyces</taxon>
    </lineage>
</organism>
<feature type="region of interest" description="Disordered" evidence="1">
    <location>
        <begin position="59"/>
        <end position="83"/>
    </location>
</feature>
<keyword evidence="2" id="KW-0472">Membrane</keyword>
<dbReference type="AlphaFoldDB" id="A0A426V1A6"/>
<dbReference type="RefSeq" id="WP_125247338.1">
    <property type="nucleotide sequence ID" value="NZ_RSEB01000002.1"/>
</dbReference>
<reference evidence="3 4" key="1">
    <citation type="submission" date="2018-12" db="EMBL/GenBank/DDBJ databases">
        <title>Glycomyces sp. YIM 121974 draft genome.</title>
        <authorList>
            <person name="Li Q."/>
        </authorList>
    </citation>
    <scope>NUCLEOTIDE SEQUENCE [LARGE SCALE GENOMIC DNA]</scope>
    <source>
        <strain evidence="3 4">YIM 121974</strain>
    </source>
</reference>
<sequence>MPESIRSLLHDIADEGSAPSRDLAAGAYRRARAITRRRIAIGAVGVVTALALAGAGTAGLLDRGEDRGPSPADPTTESEDVDESEAVAFGCGVRPQDWADSGVDLPERGESGTERELDELPFNLDYRVAHDEFGVTTWRFSQAGEIEGLDDGDDVALHMAPDGNRAVMVDRSDGCGAAYVEIGADTDYDSAAAFSVEPVHCPMAWSPDSDKLLFTEPVAFEEPKTYVLDPVTGEATVLAEMEGDGFCAGEWLADGERIWADRTTILNLDGTVDRELPALEASLETEDWLDAGISADGGEACFDEVGEEAGDTTGRYCDVYVDTATGEELELPVGGEDRHVVFLYDGSMLILSHEGEAATQYLVDPEGEVIDQRDLPADLAADAEELVTYYPW</sequence>
<accession>A0A426V1A6</accession>
<keyword evidence="2" id="KW-1133">Transmembrane helix</keyword>
<keyword evidence="2" id="KW-0812">Transmembrane</keyword>
<dbReference type="Gene3D" id="2.120.10.30">
    <property type="entry name" value="TolB, C-terminal domain"/>
    <property type="match status" value="1"/>
</dbReference>